<dbReference type="GO" id="GO:0061599">
    <property type="term" value="F:molybdopterin molybdotransferase activity"/>
    <property type="evidence" value="ECO:0007669"/>
    <property type="project" value="UniProtKB-UniRule"/>
</dbReference>
<dbReference type="SUPFAM" id="SSF53850">
    <property type="entry name" value="Periplasmic binding protein-like II"/>
    <property type="match status" value="1"/>
</dbReference>
<dbReference type="SMART" id="SM00852">
    <property type="entry name" value="MoCF_biosynth"/>
    <property type="match status" value="1"/>
</dbReference>
<dbReference type="PANTHER" id="PTHR10192:SF16">
    <property type="entry name" value="MOLYBDOPTERIN MOLYBDENUMTRANSFERASE"/>
    <property type="match status" value="1"/>
</dbReference>
<evidence type="ECO:0000256" key="9">
    <source>
        <dbReference type="RuleBase" id="RU365090"/>
    </source>
</evidence>
<keyword evidence="6 9" id="KW-0500">Molybdenum</keyword>
<keyword evidence="9" id="KW-0808">Transferase</keyword>
<dbReference type="InterPro" id="IPR036425">
    <property type="entry name" value="MoaB/Mog-like_dom_sf"/>
</dbReference>
<dbReference type="InterPro" id="IPR005111">
    <property type="entry name" value="MoeA_C_domain_IV"/>
</dbReference>
<dbReference type="Gene3D" id="2.170.190.11">
    <property type="entry name" value="Molybdopterin biosynthesis moea protein, domain 3"/>
    <property type="match status" value="1"/>
</dbReference>
<dbReference type="InterPro" id="IPR005110">
    <property type="entry name" value="MoeA_linker/N"/>
</dbReference>
<dbReference type="SUPFAM" id="SSF63882">
    <property type="entry name" value="MoeA N-terminal region -like"/>
    <property type="match status" value="1"/>
</dbReference>
<comment type="caution">
    <text evidence="11">The sequence shown here is derived from an EMBL/GenBank/DDBJ whole genome shotgun (WGS) entry which is preliminary data.</text>
</comment>
<dbReference type="Gene3D" id="3.40.190.10">
    <property type="entry name" value="Periplasmic binding protein-like II"/>
    <property type="match status" value="1"/>
</dbReference>
<dbReference type="AlphaFoldDB" id="A0A2C6MDE2"/>
<evidence type="ECO:0000256" key="2">
    <source>
        <dbReference type="ARBA" id="ARBA00005046"/>
    </source>
</evidence>
<dbReference type="PANTHER" id="PTHR10192">
    <property type="entry name" value="MOLYBDOPTERIN BIOSYNTHESIS PROTEIN"/>
    <property type="match status" value="1"/>
</dbReference>
<gene>
    <name evidence="11" type="ORF">P378_15180</name>
</gene>
<dbReference type="GO" id="GO:0005829">
    <property type="term" value="C:cytosol"/>
    <property type="evidence" value="ECO:0007669"/>
    <property type="project" value="TreeGrafter"/>
</dbReference>
<organism evidence="11 12">
    <name type="scientific">Desulforamulus profundi</name>
    <dbReference type="NCBI Taxonomy" id="1383067"/>
    <lineage>
        <taxon>Bacteria</taxon>
        <taxon>Bacillati</taxon>
        <taxon>Bacillota</taxon>
        <taxon>Clostridia</taxon>
        <taxon>Eubacteriales</taxon>
        <taxon>Peptococcaceae</taxon>
        <taxon>Desulforamulus</taxon>
    </lineage>
</organism>
<comment type="catalytic activity">
    <reaction evidence="8">
        <text>adenylyl-molybdopterin + molybdate = Mo-molybdopterin + AMP + H(+)</text>
        <dbReference type="Rhea" id="RHEA:35047"/>
        <dbReference type="ChEBI" id="CHEBI:15378"/>
        <dbReference type="ChEBI" id="CHEBI:36264"/>
        <dbReference type="ChEBI" id="CHEBI:62727"/>
        <dbReference type="ChEBI" id="CHEBI:71302"/>
        <dbReference type="ChEBI" id="CHEBI:456215"/>
        <dbReference type="EC" id="2.10.1.1"/>
    </reaction>
</comment>
<evidence type="ECO:0000256" key="3">
    <source>
        <dbReference type="ARBA" id="ARBA00010763"/>
    </source>
</evidence>
<dbReference type="SUPFAM" id="SSF63867">
    <property type="entry name" value="MoeA C-terminal domain-like"/>
    <property type="match status" value="1"/>
</dbReference>
<evidence type="ECO:0000313" key="11">
    <source>
        <dbReference type="EMBL" id="PHJ37584.1"/>
    </source>
</evidence>
<comment type="similarity">
    <text evidence="3 9">Belongs to the MoeA family.</text>
</comment>
<evidence type="ECO:0000256" key="5">
    <source>
        <dbReference type="ARBA" id="ARBA00021108"/>
    </source>
</evidence>
<accession>A0A2C6MDE2</accession>
<dbReference type="InterPro" id="IPR036688">
    <property type="entry name" value="MoeA_C_domain_IV_sf"/>
</dbReference>
<keyword evidence="9" id="KW-0460">Magnesium</keyword>
<dbReference type="GO" id="GO:0046872">
    <property type="term" value="F:metal ion binding"/>
    <property type="evidence" value="ECO:0007669"/>
    <property type="project" value="UniProtKB-UniRule"/>
</dbReference>
<evidence type="ECO:0000256" key="7">
    <source>
        <dbReference type="ARBA" id="ARBA00023150"/>
    </source>
</evidence>
<dbReference type="EMBL" id="AWQQ01000088">
    <property type="protein sequence ID" value="PHJ37584.1"/>
    <property type="molecule type" value="Genomic_DNA"/>
</dbReference>
<evidence type="ECO:0000256" key="4">
    <source>
        <dbReference type="ARBA" id="ARBA00013269"/>
    </source>
</evidence>
<dbReference type="Pfam" id="PF12727">
    <property type="entry name" value="PBP_like"/>
    <property type="match status" value="1"/>
</dbReference>
<dbReference type="Gene3D" id="3.90.105.10">
    <property type="entry name" value="Molybdopterin biosynthesis moea protein, domain 2"/>
    <property type="match status" value="1"/>
</dbReference>
<protein>
    <recommendedName>
        <fullName evidence="5 9">Molybdopterin molybdenumtransferase</fullName>
        <ecNumber evidence="4 9">2.10.1.1</ecNumber>
    </recommendedName>
</protein>
<dbReference type="GO" id="GO:0006777">
    <property type="term" value="P:Mo-molybdopterin cofactor biosynthetic process"/>
    <property type="evidence" value="ECO:0007669"/>
    <property type="project" value="UniProtKB-UniRule"/>
</dbReference>
<dbReference type="Gene3D" id="2.40.340.10">
    <property type="entry name" value="MoeA, C-terminal, domain IV"/>
    <property type="match status" value="1"/>
</dbReference>
<evidence type="ECO:0000256" key="8">
    <source>
        <dbReference type="ARBA" id="ARBA00047317"/>
    </source>
</evidence>
<keyword evidence="9" id="KW-0479">Metal-binding</keyword>
<dbReference type="InterPro" id="IPR038987">
    <property type="entry name" value="MoeA-like"/>
</dbReference>
<reference evidence="11 12" key="1">
    <citation type="submission" date="2013-09" db="EMBL/GenBank/DDBJ databases">
        <title>Biodegradation of hydrocarbons in the deep terrestrial subsurface : characterization of a microbial consortium composed of two Desulfotomaculum species originating from a deep geological formation.</title>
        <authorList>
            <person name="Aullo T."/>
            <person name="Berlendis S."/>
            <person name="Lascourreges J.-F."/>
            <person name="Dessort D."/>
            <person name="Saint-Laurent S."/>
            <person name="Schraauwers B."/>
            <person name="Mas J."/>
            <person name="Magot M."/>
            <person name="Ranchou-Peyruse A."/>
        </authorList>
    </citation>
    <scope>NUCLEOTIDE SEQUENCE [LARGE SCALE GENOMIC DNA]</scope>
    <source>
        <strain evidence="11 12">Bs107</strain>
    </source>
</reference>
<evidence type="ECO:0000256" key="6">
    <source>
        <dbReference type="ARBA" id="ARBA00022505"/>
    </source>
</evidence>
<dbReference type="RefSeq" id="WP_099083626.1">
    <property type="nucleotide sequence ID" value="NZ_AWQQ01000088.1"/>
</dbReference>
<dbReference type="InterPro" id="IPR001453">
    <property type="entry name" value="MoaB/Mog_dom"/>
</dbReference>
<comment type="function">
    <text evidence="1 9">Catalyzes the insertion of molybdate into adenylated molybdopterin with the concomitant release of AMP.</text>
</comment>
<dbReference type="Pfam" id="PF03454">
    <property type="entry name" value="MoeA_C"/>
    <property type="match status" value="1"/>
</dbReference>
<dbReference type="OrthoDB" id="9804758at2"/>
<evidence type="ECO:0000259" key="10">
    <source>
        <dbReference type="SMART" id="SM00852"/>
    </source>
</evidence>
<dbReference type="UniPathway" id="UPA00344"/>
<dbReference type="FunFam" id="2.40.340.10:FF:000005">
    <property type="entry name" value="Molybdopterin molybdenumtransferase MoeA"/>
    <property type="match status" value="1"/>
</dbReference>
<dbReference type="Pfam" id="PF00994">
    <property type="entry name" value="MoCF_biosynth"/>
    <property type="match status" value="1"/>
</dbReference>
<dbReference type="InterPro" id="IPR024370">
    <property type="entry name" value="PBP_domain"/>
</dbReference>
<dbReference type="Gene3D" id="3.40.980.10">
    <property type="entry name" value="MoaB/Mog-like domain"/>
    <property type="match status" value="1"/>
</dbReference>
<dbReference type="Pfam" id="PF03453">
    <property type="entry name" value="MoeA_N"/>
    <property type="match status" value="1"/>
</dbReference>
<keyword evidence="7 9" id="KW-0501">Molybdenum cofactor biosynthesis</keyword>
<evidence type="ECO:0000256" key="1">
    <source>
        <dbReference type="ARBA" id="ARBA00002901"/>
    </source>
</evidence>
<dbReference type="SUPFAM" id="SSF53218">
    <property type="entry name" value="Molybdenum cofactor biosynthesis proteins"/>
    <property type="match status" value="1"/>
</dbReference>
<proteinExistence type="inferred from homology"/>
<sequence>MRNKRDVYLDDRPWEEALEGLLKHLEAVGSLAPGAPEEISVEEALGRVTAEPVFARNSSPHYNASAMDGIAVDSSITFGASDAAPKQIRLGDKARVVDTGDPIPPGCDAVIMIEDVHFVEDEVFEITSAAAPWQHVRAIGEDVVATEMILPANHQIRPMDIGGILAGGVAKIKVHPRPKVALLPTGTELVQPGAELKPGDIVEYNTRVFGAMVQTWGGEPLRWPITVDDWERLKESALNAVEQADIVVINAGSSAGREDFTAELIRQLGTVLTHGAAIKPGKPVILGEVKGKPVIGVPGYPVSAFLTMELFVRPIVYKKLGSVPPAPKTTEAIISRKMPSPMGVEEFIRVKMGQVGEKIIATPISRGAGVIMSLVRADGMLRVPRLSEGFRAGDTVKVELMRPLEEVRQTTVVIGSHDMALDVLANHLRRKFPEASLSSANVGSLGGLSAIKRGECHCAGTHLLDEETGDYNVSYIQRLLGDRPVVLLNLVYRQQGLMVARGNPLHIKGLEDLAREGIRFINRQRGAGTRILLDFRLKQLAIDPDSIYGYNREEYTHMAVAAAVASGAADAGLGILAAANALDLDFVPVVEERYDLCIPGEYWDTPYVTRLLEVIATPEFRQQVEALGGYDLRDCGGVMYRQGI</sequence>
<feature type="domain" description="MoaB/Mog" evidence="10">
    <location>
        <begin position="181"/>
        <end position="318"/>
    </location>
</feature>
<dbReference type="EC" id="2.10.1.1" evidence="4 9"/>
<evidence type="ECO:0000313" key="12">
    <source>
        <dbReference type="Proteomes" id="UP000222564"/>
    </source>
</evidence>
<name>A0A2C6MDE2_9FIRM</name>
<dbReference type="CDD" id="cd00887">
    <property type="entry name" value="MoeA"/>
    <property type="match status" value="1"/>
</dbReference>
<dbReference type="InterPro" id="IPR036135">
    <property type="entry name" value="MoeA_linker/N_sf"/>
</dbReference>
<keyword evidence="12" id="KW-1185">Reference proteome</keyword>
<dbReference type="Proteomes" id="UP000222564">
    <property type="component" value="Unassembled WGS sequence"/>
</dbReference>
<comment type="cofactor">
    <cofactor evidence="9">
        <name>Mg(2+)</name>
        <dbReference type="ChEBI" id="CHEBI:18420"/>
    </cofactor>
</comment>
<comment type="pathway">
    <text evidence="2 9">Cofactor biosynthesis; molybdopterin biosynthesis.</text>
</comment>
<dbReference type="NCBIfam" id="NF011068">
    <property type="entry name" value="PRK14498.1"/>
    <property type="match status" value="1"/>
</dbReference>